<comment type="similarity">
    <text evidence="1">Belongs to the colicin/pyosin nuclease family.</text>
</comment>
<organism evidence="8 9">
    <name type="scientific">Streptococcus parasanguinis</name>
    <dbReference type="NCBI Taxonomy" id="1318"/>
    <lineage>
        <taxon>Bacteria</taxon>
        <taxon>Bacillati</taxon>
        <taxon>Bacillota</taxon>
        <taxon>Bacilli</taxon>
        <taxon>Lactobacillales</taxon>
        <taxon>Streptococcaceae</taxon>
        <taxon>Streptococcus</taxon>
    </lineage>
</organism>
<dbReference type="Pfam" id="PF21431">
    <property type="entry name" value="Col-Pyo_DNase"/>
    <property type="match status" value="1"/>
</dbReference>
<evidence type="ECO:0000256" key="4">
    <source>
        <dbReference type="ARBA" id="ARBA00022759"/>
    </source>
</evidence>
<dbReference type="Proteomes" id="UP000441330">
    <property type="component" value="Unassembled WGS sequence"/>
</dbReference>
<comment type="caution">
    <text evidence="8">The sequence shown here is derived from an EMBL/GenBank/DDBJ whole genome shotgun (WGS) entry which is preliminary data.</text>
</comment>
<evidence type="ECO:0000256" key="7">
    <source>
        <dbReference type="ARBA" id="ARBA00023048"/>
    </source>
</evidence>
<dbReference type="Gene3D" id="3.90.540.10">
    <property type="entry name" value="Colicin/pyocin, DNase domain"/>
    <property type="match status" value="1"/>
</dbReference>
<dbReference type="GO" id="GO:0031640">
    <property type="term" value="P:killing of cells of another organism"/>
    <property type="evidence" value="ECO:0007669"/>
    <property type="project" value="UniProtKB-KW"/>
</dbReference>
<keyword evidence="4" id="KW-0255">Endonuclease</keyword>
<dbReference type="InterPro" id="IPR044925">
    <property type="entry name" value="His-Me_finger_sf"/>
</dbReference>
<proteinExistence type="inferred from homology"/>
<gene>
    <name evidence="8" type="ORF">GMC94_03930</name>
</gene>
<keyword evidence="5" id="KW-0378">Hydrolase</keyword>
<dbReference type="GO" id="GO:0042742">
    <property type="term" value="P:defense response to bacterium"/>
    <property type="evidence" value="ECO:0007669"/>
    <property type="project" value="UniProtKB-KW"/>
</dbReference>
<evidence type="ECO:0000256" key="1">
    <source>
        <dbReference type="ARBA" id="ARBA00006811"/>
    </source>
</evidence>
<evidence type="ECO:0000256" key="3">
    <source>
        <dbReference type="ARBA" id="ARBA00022722"/>
    </source>
</evidence>
<evidence type="ECO:0000313" key="9">
    <source>
        <dbReference type="Proteomes" id="UP000441330"/>
    </source>
</evidence>
<dbReference type="GO" id="GO:0016787">
    <property type="term" value="F:hydrolase activity"/>
    <property type="evidence" value="ECO:0007669"/>
    <property type="project" value="UniProtKB-KW"/>
</dbReference>
<dbReference type="RefSeq" id="WP_155200369.1">
    <property type="nucleotide sequence ID" value="NZ_WMZJ01000002.1"/>
</dbReference>
<protein>
    <recommendedName>
        <fullName evidence="10">HNH endonuclease</fullName>
    </recommendedName>
</protein>
<keyword evidence="3" id="KW-0540">Nuclease</keyword>
<evidence type="ECO:0000256" key="2">
    <source>
        <dbReference type="ARBA" id="ARBA00022529"/>
    </source>
</evidence>
<keyword evidence="2" id="KW-0929">Antimicrobial</keyword>
<dbReference type="AlphaFoldDB" id="A0A7X3BP36"/>
<evidence type="ECO:0000256" key="5">
    <source>
        <dbReference type="ARBA" id="ARBA00022801"/>
    </source>
</evidence>
<dbReference type="InterPro" id="IPR037146">
    <property type="entry name" value="Colicin/pyocin_DNase_dom_sf"/>
</dbReference>
<dbReference type="GO" id="GO:0004519">
    <property type="term" value="F:endonuclease activity"/>
    <property type="evidence" value="ECO:0007669"/>
    <property type="project" value="UniProtKB-KW"/>
</dbReference>
<evidence type="ECO:0008006" key="10">
    <source>
        <dbReference type="Google" id="ProtNLM"/>
    </source>
</evidence>
<sequence>MNNYKHFFTELSKEISYVLHHNTPIQRGGGVYDMNNITVMTPRFHLDVLDRGYHFGR</sequence>
<keyword evidence="6" id="KW-0044">Antibiotic</keyword>
<keyword evidence="7" id="KW-0078">Bacteriocin</keyword>
<accession>A0A7X3BP36</accession>
<dbReference type="SUPFAM" id="SSF54060">
    <property type="entry name" value="His-Me finger endonucleases"/>
    <property type="match status" value="1"/>
</dbReference>
<name>A0A7X3BP36_STRPA</name>
<dbReference type="EMBL" id="WMZJ01000002">
    <property type="protein sequence ID" value="MTS54046.1"/>
    <property type="molecule type" value="Genomic_DNA"/>
</dbReference>
<evidence type="ECO:0000313" key="8">
    <source>
        <dbReference type="EMBL" id="MTS54046.1"/>
    </source>
</evidence>
<reference evidence="8 9" key="1">
    <citation type="journal article" date="2019" name="Nat. Med.">
        <title>A library of human gut bacterial isolates paired with longitudinal multiomics data enables mechanistic microbiome research.</title>
        <authorList>
            <person name="Poyet M."/>
            <person name="Groussin M."/>
            <person name="Gibbons S.M."/>
            <person name="Avila-Pacheco J."/>
            <person name="Jiang X."/>
            <person name="Kearney S.M."/>
            <person name="Perrotta A.R."/>
            <person name="Berdy B."/>
            <person name="Zhao S."/>
            <person name="Lieberman T.D."/>
            <person name="Swanson P.K."/>
            <person name="Smith M."/>
            <person name="Roesemann S."/>
            <person name="Alexander J.E."/>
            <person name="Rich S.A."/>
            <person name="Livny J."/>
            <person name="Vlamakis H."/>
            <person name="Clish C."/>
            <person name="Bullock K."/>
            <person name="Deik A."/>
            <person name="Scott J."/>
            <person name="Pierce K.A."/>
            <person name="Xavier R.J."/>
            <person name="Alm E.J."/>
        </authorList>
    </citation>
    <scope>NUCLEOTIDE SEQUENCE [LARGE SCALE GENOMIC DNA]</scope>
    <source>
        <strain evidence="8 9">BIOML-A1</strain>
    </source>
</reference>
<evidence type="ECO:0000256" key="6">
    <source>
        <dbReference type="ARBA" id="ARBA00023022"/>
    </source>
</evidence>